<comment type="similarity">
    <text evidence="1">Belongs to the UPF0749 family.</text>
</comment>
<evidence type="ECO:0000313" key="5">
    <source>
        <dbReference type="Proteomes" id="UP000601223"/>
    </source>
</evidence>
<feature type="region of interest" description="Disordered" evidence="2">
    <location>
        <begin position="281"/>
        <end position="305"/>
    </location>
</feature>
<dbReference type="PANTHER" id="PTHR37313:SF1">
    <property type="entry name" value="UPF0749 PROTEIN RV1823"/>
    <property type="match status" value="1"/>
</dbReference>
<dbReference type="Pfam" id="PF05949">
    <property type="entry name" value="DUF881"/>
    <property type="match status" value="1"/>
</dbReference>
<feature type="compositionally biased region" description="Basic and acidic residues" evidence="2">
    <location>
        <begin position="1"/>
        <end position="16"/>
    </location>
</feature>
<name>A0A8J3NNH4_9ACTN</name>
<dbReference type="PANTHER" id="PTHR37313">
    <property type="entry name" value="UPF0749 PROTEIN RV1825"/>
    <property type="match status" value="1"/>
</dbReference>
<feature type="compositionally biased region" description="Low complexity" evidence="2">
    <location>
        <begin position="294"/>
        <end position="305"/>
    </location>
</feature>
<organism evidence="4 5">
    <name type="scientific">Catellatospora bangladeshensis</name>
    <dbReference type="NCBI Taxonomy" id="310355"/>
    <lineage>
        <taxon>Bacteria</taxon>
        <taxon>Bacillati</taxon>
        <taxon>Actinomycetota</taxon>
        <taxon>Actinomycetes</taxon>
        <taxon>Micromonosporales</taxon>
        <taxon>Micromonosporaceae</taxon>
        <taxon>Catellatospora</taxon>
    </lineage>
</organism>
<evidence type="ECO:0000256" key="1">
    <source>
        <dbReference type="ARBA" id="ARBA00009108"/>
    </source>
</evidence>
<comment type="caution">
    <text evidence="4">The sequence shown here is derived from an EMBL/GenBank/DDBJ whole genome shotgun (WGS) entry which is preliminary data.</text>
</comment>
<keyword evidence="3" id="KW-0812">Transmembrane</keyword>
<dbReference type="Gene3D" id="3.30.70.1880">
    <property type="entry name" value="Protein of unknown function DUF881"/>
    <property type="match status" value="1"/>
</dbReference>
<dbReference type="GO" id="GO:0005886">
    <property type="term" value="C:plasma membrane"/>
    <property type="evidence" value="ECO:0007669"/>
    <property type="project" value="TreeGrafter"/>
</dbReference>
<evidence type="ECO:0000313" key="4">
    <source>
        <dbReference type="EMBL" id="GIF86098.1"/>
    </source>
</evidence>
<accession>A0A8J3NNH4</accession>
<dbReference type="EMBL" id="BONF01000059">
    <property type="protein sequence ID" value="GIF86098.1"/>
    <property type="molecule type" value="Genomic_DNA"/>
</dbReference>
<evidence type="ECO:0000256" key="3">
    <source>
        <dbReference type="SAM" id="Phobius"/>
    </source>
</evidence>
<feature type="transmembrane region" description="Helical" evidence="3">
    <location>
        <begin position="65"/>
        <end position="85"/>
    </location>
</feature>
<keyword evidence="3" id="KW-1133">Transmembrane helix</keyword>
<proteinExistence type="inferred from homology"/>
<keyword evidence="3" id="KW-0472">Membrane</keyword>
<protein>
    <submittedName>
        <fullName evidence="4">UPF0749 protein</fullName>
    </submittedName>
</protein>
<dbReference type="InterPro" id="IPR010273">
    <property type="entry name" value="DUF881"/>
</dbReference>
<keyword evidence="5" id="KW-1185">Reference proteome</keyword>
<dbReference type="AlphaFoldDB" id="A0A8J3NNH4"/>
<gene>
    <name evidence="4" type="ORF">Cba03nite_74470</name>
</gene>
<reference evidence="4 5" key="1">
    <citation type="submission" date="2021-01" db="EMBL/GenBank/DDBJ databases">
        <title>Whole genome shotgun sequence of Catellatospora bangladeshensis NBRC 107357.</title>
        <authorList>
            <person name="Komaki H."/>
            <person name="Tamura T."/>
        </authorList>
    </citation>
    <scope>NUCLEOTIDE SEQUENCE [LARGE SCALE GENOMIC DNA]</scope>
    <source>
        <strain evidence="4 5">NBRC 107357</strain>
    </source>
</reference>
<sequence length="305" mass="32755">MSERDTGSVSEERRTEPTPATPRQWQTDMLSDLFRYPLDAGYTDAAAARRKHGPLPAGTRRVRRIVTVVACLIIGVLFSVAYLQVVERAPGRATARAGLIRDIEQRQEHTNGLARRAEALQAEVFKLREEALADTSLGQLREVEAAAGMRKVTGDGVVVTMADGPNAAGERLAQVLDVDLQLVTNALWASGAEAISVNGQRLTAATPIRAAGSAIVVGNAHVISPYEVAAIGPSDMADRFNETETASVYRAYADDKQYEMRFDVDERDDLELPAAVMPRLRYATVPQPSPSGSPSPSTSPSGGGK</sequence>
<feature type="region of interest" description="Disordered" evidence="2">
    <location>
        <begin position="1"/>
        <end position="25"/>
    </location>
</feature>
<dbReference type="Proteomes" id="UP000601223">
    <property type="component" value="Unassembled WGS sequence"/>
</dbReference>
<evidence type="ECO:0000256" key="2">
    <source>
        <dbReference type="SAM" id="MobiDB-lite"/>
    </source>
</evidence>
<dbReference type="RefSeq" id="WP_203756840.1">
    <property type="nucleotide sequence ID" value="NZ_BONF01000059.1"/>
</dbReference>